<feature type="compositionally biased region" description="Polar residues" evidence="4">
    <location>
        <begin position="289"/>
        <end position="304"/>
    </location>
</feature>
<sequence>MEFRFQLQPIFKGVKITSWDKALIQKLPAATKQNLGTIIDTLGNGSAKAQNLPQVITSMSRFLVSDHKLYIYVEDNKVYGFLKMGYKHLFIRSLSGEIAEITPYCCLDFYVNESAQRMGVGKQLFDACVAEDGIPPHKIAYDRPSQKLIPFLRKHYGLSKYVPQNNNFVVFDNYFEHGFHSDRNRRGPTPPSAVRQIAPVQQPVQREKTPESRTIQPEVIQEEDVTRPLGLLKIHPPVVVSRVSGGTTRSFQDTGLISNEPQSQQMPNQQVFSDYSEPENRESLYLPTVRTSPTTVSRPYQSPRLSPKAVRSEPPTIAAGRPSSREKAQAKPPTPTFRSSPFAVDETYANPFENRRRQTRL</sequence>
<gene>
    <name evidence="6" type="ORF">BLNAU_7941</name>
</gene>
<feature type="compositionally biased region" description="Polar residues" evidence="4">
    <location>
        <begin position="244"/>
        <end position="273"/>
    </location>
</feature>
<comment type="catalytic activity">
    <reaction evidence="3">
        <text>L-lysyl-[alpha-tubulin] + acetyl-CoA = N(6)-acetyl-L-lysyl-[alpha-tubulin] + CoA + H(+)</text>
        <dbReference type="Rhea" id="RHEA:15277"/>
        <dbReference type="Rhea" id="RHEA-COMP:11278"/>
        <dbReference type="Rhea" id="RHEA-COMP:11279"/>
        <dbReference type="ChEBI" id="CHEBI:15378"/>
        <dbReference type="ChEBI" id="CHEBI:29969"/>
        <dbReference type="ChEBI" id="CHEBI:57287"/>
        <dbReference type="ChEBI" id="CHEBI:57288"/>
        <dbReference type="ChEBI" id="CHEBI:61930"/>
        <dbReference type="EC" id="2.3.1.108"/>
    </reaction>
</comment>
<keyword evidence="2 3" id="KW-0012">Acyltransferase</keyword>
<feature type="site" description="Crucial for catalytic activity" evidence="3">
    <location>
        <position position="50"/>
    </location>
</feature>
<keyword evidence="1 3" id="KW-0808">Transferase</keyword>
<dbReference type="InterPro" id="IPR007965">
    <property type="entry name" value="GNAT_ATAT"/>
</dbReference>
<comment type="similarity">
    <text evidence="3">Belongs to the acetyltransferase ATAT1 family.</text>
</comment>
<comment type="caution">
    <text evidence="6">The sequence shown here is derived from an EMBL/GenBank/DDBJ whole genome shotgun (WGS) entry which is preliminary data.</text>
</comment>
<dbReference type="CDD" id="cd04301">
    <property type="entry name" value="NAT_SF"/>
    <property type="match status" value="1"/>
</dbReference>
<dbReference type="PROSITE" id="PS51730">
    <property type="entry name" value="GNAT_ATAT"/>
    <property type="match status" value="1"/>
</dbReference>
<evidence type="ECO:0000256" key="1">
    <source>
        <dbReference type="ARBA" id="ARBA00022679"/>
    </source>
</evidence>
<dbReference type="GO" id="GO:0019799">
    <property type="term" value="F:tubulin N-acetyltransferase activity"/>
    <property type="evidence" value="ECO:0007669"/>
    <property type="project" value="UniProtKB-EC"/>
</dbReference>
<organism evidence="6 7">
    <name type="scientific">Blattamonas nauphoetae</name>
    <dbReference type="NCBI Taxonomy" id="2049346"/>
    <lineage>
        <taxon>Eukaryota</taxon>
        <taxon>Metamonada</taxon>
        <taxon>Preaxostyla</taxon>
        <taxon>Oxymonadida</taxon>
        <taxon>Blattamonas</taxon>
    </lineage>
</organism>
<dbReference type="SUPFAM" id="SSF55729">
    <property type="entry name" value="Acyl-CoA N-acyltransferases (Nat)"/>
    <property type="match status" value="1"/>
</dbReference>
<comment type="function">
    <text evidence="3">Specifically acetylates 'Lys-40' in alpha-tubulin on the lumenal side of microtubules. Promotes microtubule destabilization and accelerates microtubule dynamics; this activity may be independent of acetylation activity. Acetylates alpha-tubulin with a slow enzymatic rate, due to a catalytic site that is not optimized for acetyl transfer. Enters the microtubule through each end and diffuses quickly throughout the lumen of microtubules. Acetylates only long/old microtubules because of its slow acetylation rate since it does not have time to act on dynamically unstable microtubules before the enzyme is released.</text>
</comment>
<dbReference type="EMBL" id="JARBJD010000049">
    <property type="protein sequence ID" value="KAK2957111.1"/>
    <property type="molecule type" value="Genomic_DNA"/>
</dbReference>
<dbReference type="Gene3D" id="3.40.630.30">
    <property type="match status" value="1"/>
</dbReference>
<feature type="binding site" evidence="3">
    <location>
        <begin position="109"/>
        <end position="122"/>
    </location>
    <ligand>
        <name>acetyl-CoA</name>
        <dbReference type="ChEBI" id="CHEBI:57288"/>
    </ligand>
</feature>
<proteinExistence type="inferred from homology"/>
<dbReference type="PANTHER" id="PTHR12327:SF0">
    <property type="entry name" value="ALPHA-TUBULIN N-ACETYLTRANSFERASE 1"/>
    <property type="match status" value="1"/>
</dbReference>
<dbReference type="EC" id="2.3.1.108" evidence="3"/>
<dbReference type="PANTHER" id="PTHR12327">
    <property type="entry name" value="ALPHA-TUBULIN N-ACETYLTRANSFERASE 1"/>
    <property type="match status" value="1"/>
</dbReference>
<keyword evidence="7" id="KW-1185">Reference proteome</keyword>
<dbReference type="HAMAP" id="MF_03130">
    <property type="entry name" value="mec17"/>
    <property type="match status" value="1"/>
</dbReference>
<name>A0ABQ9Y067_9EUKA</name>
<evidence type="ECO:0000256" key="3">
    <source>
        <dbReference type="HAMAP-Rule" id="MF_03130"/>
    </source>
</evidence>
<dbReference type="InterPro" id="IPR038746">
    <property type="entry name" value="Atat"/>
</dbReference>
<protein>
    <recommendedName>
        <fullName evidence="3">Alpha-tubulin N-acetyltransferase</fullName>
        <shortName evidence="3">Alpha-TAT</shortName>
        <shortName evidence="3">TAT</shortName>
        <ecNumber evidence="3">2.3.1.108</ecNumber>
    </recommendedName>
    <alternativeName>
        <fullName evidence="3">Acetyltransferase mec-17 homolog</fullName>
    </alternativeName>
</protein>
<evidence type="ECO:0000256" key="4">
    <source>
        <dbReference type="SAM" id="MobiDB-lite"/>
    </source>
</evidence>
<feature type="region of interest" description="Disordered" evidence="4">
    <location>
        <begin position="244"/>
        <end position="361"/>
    </location>
</feature>
<dbReference type="Pfam" id="PF05301">
    <property type="entry name" value="Acetyltransf_16"/>
    <property type="match status" value="1"/>
</dbReference>
<evidence type="ECO:0000259" key="5">
    <source>
        <dbReference type="PROSITE" id="PS51730"/>
    </source>
</evidence>
<dbReference type="InterPro" id="IPR016181">
    <property type="entry name" value="Acyl_CoA_acyltransferase"/>
</dbReference>
<feature type="domain" description="N-acetyltransferase" evidence="5">
    <location>
        <begin position="1"/>
        <end position="175"/>
    </location>
</feature>
<feature type="binding site" evidence="3">
    <location>
        <begin position="145"/>
        <end position="154"/>
    </location>
    <ligand>
        <name>acetyl-CoA</name>
        <dbReference type="ChEBI" id="CHEBI:57288"/>
    </ligand>
</feature>
<evidence type="ECO:0000313" key="7">
    <source>
        <dbReference type="Proteomes" id="UP001281761"/>
    </source>
</evidence>
<accession>A0ABQ9Y067</accession>
<evidence type="ECO:0000313" key="6">
    <source>
        <dbReference type="EMBL" id="KAK2957111.1"/>
    </source>
</evidence>
<evidence type="ECO:0000256" key="2">
    <source>
        <dbReference type="ARBA" id="ARBA00023315"/>
    </source>
</evidence>
<reference evidence="6 7" key="1">
    <citation type="journal article" date="2022" name="bioRxiv">
        <title>Genomics of Preaxostyla Flagellates Illuminates Evolutionary Transitions and the Path Towards Mitochondrial Loss.</title>
        <authorList>
            <person name="Novak L.V.F."/>
            <person name="Treitli S.C."/>
            <person name="Pyrih J."/>
            <person name="Halakuc P."/>
            <person name="Pipaliya S.V."/>
            <person name="Vacek V."/>
            <person name="Brzon O."/>
            <person name="Soukal P."/>
            <person name="Eme L."/>
            <person name="Dacks J.B."/>
            <person name="Karnkowska A."/>
            <person name="Elias M."/>
            <person name="Hampl V."/>
        </authorList>
    </citation>
    <scope>NUCLEOTIDE SEQUENCE [LARGE SCALE GENOMIC DNA]</scope>
    <source>
        <strain evidence="6">NAU3</strain>
        <tissue evidence="6">Gut</tissue>
    </source>
</reference>
<dbReference type="Proteomes" id="UP001281761">
    <property type="component" value="Unassembled WGS sequence"/>
</dbReference>